<dbReference type="InterPro" id="IPR007269">
    <property type="entry name" value="ICMT_MeTrfase"/>
</dbReference>
<dbReference type="EMBL" id="KN835277">
    <property type="protein sequence ID" value="KIK41176.1"/>
    <property type="molecule type" value="Genomic_DNA"/>
</dbReference>
<dbReference type="Pfam" id="PF04140">
    <property type="entry name" value="ICMT"/>
    <property type="match status" value="1"/>
</dbReference>
<dbReference type="GO" id="GO:0005789">
    <property type="term" value="C:endoplasmic reticulum membrane"/>
    <property type="evidence" value="ECO:0007669"/>
    <property type="project" value="UniProtKB-SubCell"/>
</dbReference>
<dbReference type="PANTHER" id="PTHR12714:SF9">
    <property type="entry name" value="PROTEIN-S-ISOPRENYLCYSTEINE O-METHYLTRANSFERASE"/>
    <property type="match status" value="1"/>
</dbReference>
<comment type="catalytic activity">
    <reaction evidence="5">
        <text>[protein]-C-terminal S-[(2E,6E)-farnesyl]-L-cysteine + S-adenosyl-L-methionine = [protein]-C-terminal S-[(2E,6E)-farnesyl]-L-cysteine methyl ester + S-adenosyl-L-homocysteine</text>
        <dbReference type="Rhea" id="RHEA:21672"/>
        <dbReference type="Rhea" id="RHEA-COMP:12125"/>
        <dbReference type="Rhea" id="RHEA-COMP:12126"/>
        <dbReference type="ChEBI" id="CHEBI:57856"/>
        <dbReference type="ChEBI" id="CHEBI:59789"/>
        <dbReference type="ChEBI" id="CHEBI:90510"/>
        <dbReference type="ChEBI" id="CHEBI:90511"/>
        <dbReference type="EC" id="2.1.1.100"/>
    </reaction>
</comment>
<keyword evidence="7" id="KW-1185">Reference proteome</keyword>
<comment type="caution">
    <text evidence="5">Lacks conserved residue(s) required for the propagation of feature annotation.</text>
</comment>
<reference evidence="6 7" key="1">
    <citation type="submission" date="2014-04" db="EMBL/GenBank/DDBJ databases">
        <authorList>
            <consortium name="DOE Joint Genome Institute"/>
            <person name="Kuo A."/>
            <person name="Ruytinx J."/>
            <person name="Rineau F."/>
            <person name="Colpaert J."/>
            <person name="Kohler A."/>
            <person name="Nagy L.G."/>
            <person name="Floudas D."/>
            <person name="Copeland A."/>
            <person name="Barry K.W."/>
            <person name="Cichocki N."/>
            <person name="Veneault-Fourrey C."/>
            <person name="LaButti K."/>
            <person name="Lindquist E.A."/>
            <person name="Lipzen A."/>
            <person name="Lundell T."/>
            <person name="Morin E."/>
            <person name="Murat C."/>
            <person name="Sun H."/>
            <person name="Tunlid A."/>
            <person name="Henrissat B."/>
            <person name="Grigoriev I.V."/>
            <person name="Hibbett D.S."/>
            <person name="Martin F."/>
            <person name="Nordberg H.P."/>
            <person name="Cantor M.N."/>
            <person name="Hua S.X."/>
        </authorList>
    </citation>
    <scope>NUCLEOTIDE SEQUENCE [LARGE SCALE GENOMIC DNA]</scope>
    <source>
        <strain evidence="6 7">UH-Slu-Lm8-n1</strain>
    </source>
</reference>
<feature type="transmembrane region" description="Helical" evidence="5">
    <location>
        <begin position="101"/>
        <end position="122"/>
    </location>
</feature>
<evidence type="ECO:0000256" key="1">
    <source>
        <dbReference type="ARBA" id="ARBA00004141"/>
    </source>
</evidence>
<keyword evidence="5" id="KW-0949">S-adenosyl-L-methionine</keyword>
<organism evidence="6 7">
    <name type="scientific">Suillus luteus UH-Slu-Lm8-n1</name>
    <dbReference type="NCBI Taxonomy" id="930992"/>
    <lineage>
        <taxon>Eukaryota</taxon>
        <taxon>Fungi</taxon>
        <taxon>Dikarya</taxon>
        <taxon>Basidiomycota</taxon>
        <taxon>Agaricomycotina</taxon>
        <taxon>Agaricomycetes</taxon>
        <taxon>Agaricomycetidae</taxon>
        <taxon>Boletales</taxon>
        <taxon>Suillineae</taxon>
        <taxon>Suillaceae</taxon>
        <taxon>Suillus</taxon>
    </lineage>
</organism>
<dbReference type="STRING" id="930992.A0A0D0AH68"/>
<comment type="similarity">
    <text evidence="5">Belongs to the class VI-like SAM-binding methyltransferase superfamily. Isoprenylcysteine carboxyl methyltransferase family.</text>
</comment>
<evidence type="ECO:0000256" key="5">
    <source>
        <dbReference type="RuleBase" id="RU362022"/>
    </source>
</evidence>
<dbReference type="PANTHER" id="PTHR12714">
    <property type="entry name" value="PROTEIN-S ISOPRENYLCYSTEINE O-METHYLTRANSFERASE"/>
    <property type="match status" value="1"/>
</dbReference>
<dbReference type="Proteomes" id="UP000054485">
    <property type="component" value="Unassembled WGS sequence"/>
</dbReference>
<sequence length="241" mass="26774">MSLLKIPFILVSAIGVHVSLNSPPRLPESEVKIVPSGFLESFVRWFVGLRGLQLMKIGIWAVSSVEVASILTMHVDPSHFPEGIYGARALQHLLALHSTPITPTFLAGSLAITIGGALRLYCISMLGKVWSFQLSVRKEQRLVTSGPYSVVRHPSYTGYLLQYVGFVIMYGSQGSWMRQSGILHVPFLRVLAAIVFFMFTAGALVAISRSPVEDEMLQRALGEQWEIWAKKVKYRLLPGVY</sequence>
<keyword evidence="3 5" id="KW-1133">Transmembrane helix</keyword>
<dbReference type="GO" id="GO:0032259">
    <property type="term" value="P:methylation"/>
    <property type="evidence" value="ECO:0007669"/>
    <property type="project" value="UniProtKB-KW"/>
</dbReference>
<dbReference type="OrthoDB" id="422086at2759"/>
<comment type="subcellular location">
    <subcellularLocation>
        <location evidence="5">Endoplasmic reticulum membrane</location>
        <topology evidence="5">Multi-pass membrane protein</topology>
    </subcellularLocation>
    <subcellularLocation>
        <location evidence="1">Membrane</location>
        <topology evidence="1">Multi-pass membrane protein</topology>
    </subcellularLocation>
</comment>
<keyword evidence="5" id="KW-0489">Methyltransferase</keyword>
<dbReference type="EC" id="2.1.1.100" evidence="5"/>
<keyword evidence="5" id="KW-0256">Endoplasmic reticulum</keyword>
<keyword evidence="5" id="KW-0808">Transferase</keyword>
<evidence type="ECO:0000256" key="3">
    <source>
        <dbReference type="ARBA" id="ARBA00022989"/>
    </source>
</evidence>
<dbReference type="GO" id="GO:0004671">
    <property type="term" value="F:protein C-terminal S-isoprenylcysteine carboxyl O-methyltransferase activity"/>
    <property type="evidence" value="ECO:0007669"/>
    <property type="project" value="UniProtKB-EC"/>
</dbReference>
<dbReference type="HOGENOM" id="CLU_065200_6_0_1"/>
<reference evidence="7" key="2">
    <citation type="submission" date="2015-01" db="EMBL/GenBank/DDBJ databases">
        <title>Evolutionary Origins and Diversification of the Mycorrhizal Mutualists.</title>
        <authorList>
            <consortium name="DOE Joint Genome Institute"/>
            <consortium name="Mycorrhizal Genomics Consortium"/>
            <person name="Kohler A."/>
            <person name="Kuo A."/>
            <person name="Nagy L.G."/>
            <person name="Floudas D."/>
            <person name="Copeland A."/>
            <person name="Barry K.W."/>
            <person name="Cichocki N."/>
            <person name="Veneault-Fourrey C."/>
            <person name="LaButti K."/>
            <person name="Lindquist E.A."/>
            <person name="Lipzen A."/>
            <person name="Lundell T."/>
            <person name="Morin E."/>
            <person name="Murat C."/>
            <person name="Riley R."/>
            <person name="Ohm R."/>
            <person name="Sun H."/>
            <person name="Tunlid A."/>
            <person name="Henrissat B."/>
            <person name="Grigoriev I.V."/>
            <person name="Hibbett D.S."/>
            <person name="Martin F."/>
        </authorList>
    </citation>
    <scope>NUCLEOTIDE SEQUENCE [LARGE SCALE GENOMIC DNA]</scope>
    <source>
        <strain evidence="7">UH-Slu-Lm8-n1</strain>
    </source>
</reference>
<feature type="transmembrane region" description="Helical" evidence="5">
    <location>
        <begin position="187"/>
        <end position="207"/>
    </location>
</feature>
<keyword evidence="4 5" id="KW-0472">Membrane</keyword>
<accession>A0A0D0AH68</accession>
<name>A0A0D0AH68_9AGAM</name>
<evidence type="ECO:0000313" key="6">
    <source>
        <dbReference type="EMBL" id="KIK41176.1"/>
    </source>
</evidence>
<dbReference type="Gene3D" id="1.20.120.1630">
    <property type="match status" value="1"/>
</dbReference>
<evidence type="ECO:0000256" key="4">
    <source>
        <dbReference type="ARBA" id="ARBA00023136"/>
    </source>
</evidence>
<protein>
    <recommendedName>
        <fullName evidence="5">Protein-S-isoprenylcysteine O-methyltransferase</fullName>
        <ecNumber evidence="5">2.1.1.100</ecNumber>
    </recommendedName>
</protein>
<dbReference type="AlphaFoldDB" id="A0A0D0AH68"/>
<gene>
    <name evidence="6" type="ORF">CY34DRAFT_85882</name>
</gene>
<evidence type="ECO:0000313" key="7">
    <source>
        <dbReference type="Proteomes" id="UP000054485"/>
    </source>
</evidence>
<evidence type="ECO:0000256" key="2">
    <source>
        <dbReference type="ARBA" id="ARBA00022692"/>
    </source>
</evidence>
<dbReference type="InParanoid" id="A0A0D0AH68"/>
<proteinExistence type="inferred from homology"/>
<keyword evidence="2 5" id="KW-0812">Transmembrane</keyword>